<sequence length="1283" mass="125760">SRVQTDGTLDVSASTGGAAVQSLGGSGAVLLGGQTLTLTHAGDTFAGSIHGSGGLAIAAGTETLTGVNTHTGATAVSQGATLALAGNGSIGNSRVQTDGTLDVSASTGGAAVQSLGGSGAVLLGGQTLTLTDAAGAFNGRISGSGGIAIAGGSQALTTTQAYTGATSIGTGATLTLAGNGLIAASSRVVTDGTLNVADAGATIQSLAGGGLVQLGSQTLTLTAARDVFAGTIAGDGALNLTGGTATLAGNNTYRGATYIGGGATLALSGQGSVASSSGVNVDGRFDISGTDHGATVSTVSGAGTIYLGAQTLALSRAAGLFAGTIVGAGGLSVDGGSMALGGVNEYTGTTSIAGGAALALSGAGSIAGSAVRDDGVFDVSGAAHGVAIKGLSGSGSVLLGANDLTVTAADGRFGGNIAGSGSLKVTGGTLTLDGVNGYTGKTVVSGGTLRTYADANLGKGSAALELDNGTWQTGADLTHARGLALTGRGTVDVDAGTVTTENGTVGGSGTLVKQGTGTLILRGVLANGGLQVEHGTVALHAANTYTGDTAVSRDGVLRIDSDANLGAAGNRLVLDGGTLQTTGSMTSDRAFTITTRNGVLDAEGADSVVTLNGNIGGDGRLVKEGQGTLVLGGDNGGGQGSANAPGDGWTGGLTINDGLVKVTNAYGLGWGSVMTFNAGTIYATVDIATGQDIRMGRSTNINTEANTTTTLAGDLLSTGAGDGCFTKTGQGTLNVTGNANIDATCVLEGKLLANGLFNSRVTVAHGATLGGSGTVKGDLLVQGTLSPGNSPGMLTADSNITMAAGSTYKEDIGGTAQATPTSPVGASGYYSYLHVVGGKRFTIEPGATLAPTLKNLYSADEAGYGSAPLKPELGQSFRIVTADGGIAGRFDTLAQPDGMDGTRMAAFYNVGGNNSIELKVLPASYADWSRGGNANSRAVAGALDRIVDLDQSGRAGERQDLLLYQVGSATADRLGGLLRGLSGEVHGSLAAAAPQAGWNLQRSVLKHTADDGERALWLDLAGTRGKWSGDADASGFKADRLQVTAGLDVLRGADYRLGVGASYAHTDVSAGDDTGKLRQNKVFVYGETTVDGLTFDGIGSVGRDKADSRRADPLATASGLSAHAGGNAALLGVGVRAERELLGAKVEPFARLTAQRVERDGLAETPASAAALTVDGDTATGTRLQAGLAAASRNADPLRASTYRVNLGAGVDAGGLLRPTQSAWLAGERIAIGAPGVGRAFVQGGVSGTLHVGKGAYLYYGVTGEGRGGYYQVGGNAGVRAVF</sequence>
<evidence type="ECO:0000313" key="2">
    <source>
        <dbReference type="Proteomes" id="UP001168096"/>
    </source>
</evidence>
<accession>A0ACC7MIB9</accession>
<keyword evidence="2" id="KW-1185">Reference proteome</keyword>
<dbReference type="EMBL" id="JASNRB020000017">
    <property type="protein sequence ID" value="MFJ1470928.1"/>
    <property type="molecule type" value="Genomic_DNA"/>
</dbReference>
<proteinExistence type="predicted"/>
<gene>
    <name evidence="1" type="ORF">QPK29_024685</name>
</gene>
<dbReference type="Proteomes" id="UP001168096">
    <property type="component" value="Unassembled WGS sequence"/>
</dbReference>
<organism evidence="1 2">
    <name type="scientific">Massilia orientalis</name>
    <dbReference type="NCBI Taxonomy" id="3050128"/>
    <lineage>
        <taxon>Bacteria</taxon>
        <taxon>Pseudomonadati</taxon>
        <taxon>Pseudomonadota</taxon>
        <taxon>Betaproteobacteria</taxon>
        <taxon>Burkholderiales</taxon>
        <taxon>Oxalobacteraceae</taxon>
        <taxon>Telluria group</taxon>
        <taxon>Massilia</taxon>
    </lineage>
</organism>
<feature type="non-terminal residue" evidence="1">
    <location>
        <position position="1"/>
    </location>
</feature>
<protein>
    <submittedName>
        <fullName evidence="1">Autotransporter domain-containing protein</fullName>
    </submittedName>
</protein>
<name>A0ACC7MIB9_9BURK</name>
<reference evidence="1" key="1">
    <citation type="submission" date="2024-11" db="EMBL/GenBank/DDBJ databases">
        <title>Description of Massilia orientalis sp. nov., isolated from rhizosphere soil of Ageratina adenophora.</title>
        <authorList>
            <person name="Wang Y."/>
        </authorList>
    </citation>
    <scope>NUCLEOTIDE SEQUENCE</scope>
    <source>
        <strain evidence="1">YIM B02787</strain>
    </source>
</reference>
<evidence type="ECO:0000313" key="1">
    <source>
        <dbReference type="EMBL" id="MFJ1470928.1"/>
    </source>
</evidence>
<comment type="caution">
    <text evidence="1">The sequence shown here is derived from an EMBL/GenBank/DDBJ whole genome shotgun (WGS) entry which is preliminary data.</text>
</comment>